<dbReference type="RefSeq" id="WP_408083387.1">
    <property type="nucleotide sequence ID" value="NZ_JBELPZ010000001.1"/>
</dbReference>
<accession>A0ABW8YSW4</accession>
<evidence type="ECO:0000256" key="1">
    <source>
        <dbReference type="SAM" id="SignalP"/>
    </source>
</evidence>
<comment type="caution">
    <text evidence="2">The sequence shown here is derived from an EMBL/GenBank/DDBJ whole genome shotgun (WGS) entry which is preliminary data.</text>
</comment>
<evidence type="ECO:0000313" key="2">
    <source>
        <dbReference type="EMBL" id="MFL9843154.1"/>
    </source>
</evidence>
<protein>
    <submittedName>
        <fullName evidence="2">Uncharacterized protein</fullName>
    </submittedName>
</protein>
<organism evidence="2 3">
    <name type="scientific">Flavobacterium rhizosphaerae</name>
    <dbReference type="NCBI Taxonomy" id="3163298"/>
    <lineage>
        <taxon>Bacteria</taxon>
        <taxon>Pseudomonadati</taxon>
        <taxon>Bacteroidota</taxon>
        <taxon>Flavobacteriia</taxon>
        <taxon>Flavobacteriales</taxon>
        <taxon>Flavobacteriaceae</taxon>
        <taxon>Flavobacterium</taxon>
    </lineage>
</organism>
<name>A0ABW8YSW4_9FLAO</name>
<keyword evidence="3" id="KW-1185">Reference proteome</keyword>
<dbReference type="PROSITE" id="PS51257">
    <property type="entry name" value="PROKAR_LIPOPROTEIN"/>
    <property type="match status" value="1"/>
</dbReference>
<feature type="signal peptide" evidence="1">
    <location>
        <begin position="1"/>
        <end position="21"/>
    </location>
</feature>
<gene>
    <name evidence="2" type="ORF">ABS766_01865</name>
</gene>
<reference evidence="2 3" key="1">
    <citation type="submission" date="2024-06" db="EMBL/GenBank/DDBJ databases">
        <authorList>
            <person name="Kaempfer P."/>
            <person name="Viver T."/>
        </authorList>
    </citation>
    <scope>NUCLEOTIDE SEQUENCE [LARGE SCALE GENOMIC DNA]</scope>
    <source>
        <strain evidence="2 3">ST-119</strain>
    </source>
</reference>
<keyword evidence="1" id="KW-0732">Signal</keyword>
<dbReference type="Proteomes" id="UP001629156">
    <property type="component" value="Unassembled WGS sequence"/>
</dbReference>
<proteinExistence type="predicted"/>
<feature type="chain" id="PRO_5046874909" evidence="1">
    <location>
        <begin position="22"/>
        <end position="320"/>
    </location>
</feature>
<sequence>MKNVLFTSALLCAFLFTSCNDDDPISQAQFAPPTQQQFTSLKESAYNNIRQTFTVDASQYIMVTSQKGVTLSFALGSFTYNGSVVTGNVDIEFVEIFDRGTMLATGMSTMGLTNSAEKALIISGGEFYINATQNGHQLDAYFIELAVPCELTGGPDNEMGLWFGIEAESDIVWEEDDNVNGQKQGVWQKGGVYYAYFNQFGWTNVDRWYSDPRPKTTIQVGVPDGFDNTNSAVYLAYNDEDNALAVLDTYDAEKGLFSEHYGQTPIGLECSVIFVSENNGEWIYAIQSVTITENGIITFEDADLQTATEEELIVLINALP</sequence>
<evidence type="ECO:0000313" key="3">
    <source>
        <dbReference type="Proteomes" id="UP001629156"/>
    </source>
</evidence>
<dbReference type="EMBL" id="JBELPZ010000001">
    <property type="protein sequence ID" value="MFL9843154.1"/>
    <property type="molecule type" value="Genomic_DNA"/>
</dbReference>